<evidence type="ECO:0000256" key="7">
    <source>
        <dbReference type="ARBA" id="ARBA00023180"/>
    </source>
</evidence>
<evidence type="ECO:0000256" key="12">
    <source>
        <dbReference type="SAM" id="MobiDB-lite"/>
    </source>
</evidence>
<dbReference type="InterPro" id="IPR011992">
    <property type="entry name" value="EF-hand-dom_pair"/>
</dbReference>
<keyword evidence="2" id="KW-0479">Metal-binding</keyword>
<feature type="chain" id="PRO_5026018290" description="Reticulocalbin-3" evidence="13">
    <location>
        <begin position="29"/>
        <end position="353"/>
    </location>
</feature>
<comment type="function">
    <text evidence="9">Probable molecular chaperone assisting protein biosynthesis and transport in the endoplasmic reticulum. Required for the proper biosynthesis and transport of pulmonary surfactant-associated protein A/SP-A, pulmonary surfactant-associated protein D/SP-D and the lipid transporter ABCA3. By regulating both the proper expression and the degradation through the endoplasmic reticulum-associated protein degradation pathway of these proteins plays a crucial role in pulmonary surfactant homeostasis. Has an anti-fibrotic activity by negatively regulating the secretion of type I and type III collagens. This calcium-binding protein also transiently associates with immature PCSK6 and regulates its secretion.</text>
</comment>
<keyword evidence="8" id="KW-0143">Chaperone</keyword>
<name>A0A6H5GW85_9HEMI</name>
<evidence type="ECO:0000256" key="5">
    <source>
        <dbReference type="ARBA" id="ARBA00022824"/>
    </source>
</evidence>
<organism evidence="15 16">
    <name type="scientific">Nesidiocoris tenuis</name>
    <dbReference type="NCBI Taxonomy" id="355587"/>
    <lineage>
        <taxon>Eukaryota</taxon>
        <taxon>Metazoa</taxon>
        <taxon>Ecdysozoa</taxon>
        <taxon>Arthropoda</taxon>
        <taxon>Hexapoda</taxon>
        <taxon>Insecta</taxon>
        <taxon>Pterygota</taxon>
        <taxon>Neoptera</taxon>
        <taxon>Paraneoptera</taxon>
        <taxon>Hemiptera</taxon>
        <taxon>Heteroptera</taxon>
        <taxon>Panheteroptera</taxon>
        <taxon>Cimicomorpha</taxon>
        <taxon>Miridae</taxon>
        <taxon>Dicyphina</taxon>
        <taxon>Nesidiocoris</taxon>
    </lineage>
</organism>
<keyword evidence="7" id="KW-0325">Glycoprotein</keyword>
<evidence type="ECO:0000313" key="15">
    <source>
        <dbReference type="EMBL" id="CAB0008797.1"/>
    </source>
</evidence>
<dbReference type="OrthoDB" id="293868at2759"/>
<dbReference type="FunFam" id="1.10.238.10:FF:000104">
    <property type="entry name" value="calumenin isoform X1"/>
    <property type="match status" value="1"/>
</dbReference>
<evidence type="ECO:0000256" key="6">
    <source>
        <dbReference type="ARBA" id="ARBA00022837"/>
    </source>
</evidence>
<evidence type="ECO:0000256" key="2">
    <source>
        <dbReference type="ARBA" id="ARBA00022723"/>
    </source>
</evidence>
<evidence type="ECO:0000313" key="16">
    <source>
        <dbReference type="Proteomes" id="UP000479000"/>
    </source>
</evidence>
<keyword evidence="3 13" id="KW-0732">Signal</keyword>
<protein>
    <recommendedName>
        <fullName evidence="11">Reticulocalbin-3</fullName>
    </recommendedName>
</protein>
<dbReference type="PANTHER" id="PTHR10827">
    <property type="entry name" value="RETICULOCALBIN"/>
    <property type="match status" value="1"/>
</dbReference>
<dbReference type="GO" id="GO:0005509">
    <property type="term" value="F:calcium ion binding"/>
    <property type="evidence" value="ECO:0007669"/>
    <property type="project" value="InterPro"/>
</dbReference>
<evidence type="ECO:0000256" key="9">
    <source>
        <dbReference type="ARBA" id="ARBA00056975"/>
    </source>
</evidence>
<evidence type="ECO:0000256" key="10">
    <source>
        <dbReference type="ARBA" id="ARBA00063143"/>
    </source>
</evidence>
<gene>
    <name evidence="15" type="ORF">NTEN_LOCUS14014</name>
</gene>
<feature type="domain" description="EF-hand" evidence="14">
    <location>
        <begin position="169"/>
        <end position="204"/>
    </location>
</feature>
<dbReference type="Pfam" id="PF13499">
    <property type="entry name" value="EF-hand_7"/>
    <property type="match status" value="3"/>
</dbReference>
<dbReference type="InterPro" id="IPR002048">
    <property type="entry name" value="EF_hand_dom"/>
</dbReference>
<dbReference type="GO" id="GO:0015031">
    <property type="term" value="P:protein transport"/>
    <property type="evidence" value="ECO:0007669"/>
    <property type="project" value="UniProtKB-ARBA"/>
</dbReference>
<comment type="subunit">
    <text evidence="10">Interacts with PCSK6 (immature form including the propeptide); probably involved in the maturation and the secretion of PCSK6.</text>
</comment>
<comment type="subcellular location">
    <subcellularLocation>
        <location evidence="1">Endoplasmic reticulum lumen</location>
    </subcellularLocation>
</comment>
<feature type="region of interest" description="Disordered" evidence="12">
    <location>
        <begin position="32"/>
        <end position="66"/>
    </location>
</feature>
<dbReference type="SUPFAM" id="SSF47473">
    <property type="entry name" value="EF-hand"/>
    <property type="match status" value="2"/>
</dbReference>
<dbReference type="CDD" id="cd16227">
    <property type="entry name" value="EFh_CREC_RCN2_like"/>
    <property type="match status" value="1"/>
</dbReference>
<dbReference type="GO" id="GO:0005788">
    <property type="term" value="C:endoplasmic reticulum lumen"/>
    <property type="evidence" value="ECO:0007669"/>
    <property type="project" value="UniProtKB-SubCell"/>
</dbReference>
<feature type="domain" description="EF-hand" evidence="14">
    <location>
        <begin position="124"/>
        <end position="159"/>
    </location>
</feature>
<dbReference type="EMBL" id="CADCXU010020941">
    <property type="protein sequence ID" value="CAB0008797.1"/>
    <property type="molecule type" value="Genomic_DNA"/>
</dbReference>
<keyword evidence="6" id="KW-0106">Calcium</keyword>
<dbReference type="PROSITE" id="PS00018">
    <property type="entry name" value="EF_HAND_1"/>
    <property type="match status" value="5"/>
</dbReference>
<keyword evidence="4" id="KW-0677">Repeat</keyword>
<evidence type="ECO:0000256" key="1">
    <source>
        <dbReference type="ARBA" id="ARBA00004319"/>
    </source>
</evidence>
<feature type="signal peptide" evidence="13">
    <location>
        <begin position="1"/>
        <end position="28"/>
    </location>
</feature>
<evidence type="ECO:0000256" key="4">
    <source>
        <dbReference type="ARBA" id="ARBA00022737"/>
    </source>
</evidence>
<evidence type="ECO:0000256" key="13">
    <source>
        <dbReference type="SAM" id="SignalP"/>
    </source>
</evidence>
<sequence length="353" mass="40349">MSRTLFAMQGAAICLVVVLSLCTTSTKCASMAHHHTHQTNKERVEDGGFAPRDHEHMKSGEHHSEFDHEAILGSVKEAEEYDHLPSDEAKRRLAILLVKMDLNRDEYIDRKELTAWILRSFKLLTAEESAERFEDADENEDGKVSWEEYKNDAYGSDEEGDTLSIDEESLLKKDKIMFTVADKNQDGFLDKNEFLPFSHPEEHPDMLPLILNSTLEEKDLNHDGEIDFQEFIGEKECDNCATECDSCVTDNSSFSGKLHDKHWLIAEKDKFDEEYDKDHDGKLSASEILSWVVPSNAEIAQEETEHLFASADDDHDDLLSFDEILDNHETFVGSEATDYGTHLHNIHHFEDEL</sequence>
<dbReference type="PANTHER" id="PTHR10827:SF95">
    <property type="entry name" value="LD34388P"/>
    <property type="match status" value="1"/>
</dbReference>
<dbReference type="Gene3D" id="1.10.238.10">
    <property type="entry name" value="EF-hand"/>
    <property type="match status" value="3"/>
</dbReference>
<evidence type="ECO:0000256" key="11">
    <source>
        <dbReference type="ARBA" id="ARBA00072696"/>
    </source>
</evidence>
<feature type="domain" description="EF-hand" evidence="14">
    <location>
        <begin position="273"/>
        <end position="298"/>
    </location>
</feature>
<keyword evidence="5" id="KW-0256">Endoplasmic reticulum</keyword>
<reference evidence="15 16" key="1">
    <citation type="submission" date="2020-02" db="EMBL/GenBank/DDBJ databases">
        <authorList>
            <person name="Ferguson B K."/>
        </authorList>
    </citation>
    <scope>NUCLEOTIDE SEQUENCE [LARGE SCALE GENOMIC DNA]</scope>
</reference>
<dbReference type="AlphaFoldDB" id="A0A6H5GW85"/>
<dbReference type="InterPro" id="IPR018247">
    <property type="entry name" value="EF_Hand_1_Ca_BS"/>
</dbReference>
<dbReference type="PROSITE" id="PS50222">
    <property type="entry name" value="EF_HAND_2"/>
    <property type="match status" value="3"/>
</dbReference>
<evidence type="ECO:0000259" key="14">
    <source>
        <dbReference type="PROSITE" id="PS50222"/>
    </source>
</evidence>
<accession>A0A6H5GW85</accession>
<proteinExistence type="predicted"/>
<evidence type="ECO:0000256" key="8">
    <source>
        <dbReference type="ARBA" id="ARBA00023186"/>
    </source>
</evidence>
<keyword evidence="16" id="KW-1185">Reference proteome</keyword>
<dbReference type="SMART" id="SM00054">
    <property type="entry name" value="EFh"/>
    <property type="match status" value="6"/>
</dbReference>
<evidence type="ECO:0000256" key="3">
    <source>
        <dbReference type="ARBA" id="ARBA00022729"/>
    </source>
</evidence>
<feature type="compositionally biased region" description="Basic and acidic residues" evidence="12">
    <location>
        <begin position="39"/>
        <end position="66"/>
    </location>
</feature>
<dbReference type="Proteomes" id="UP000479000">
    <property type="component" value="Unassembled WGS sequence"/>
</dbReference>